<accession>A0ABV9L1D0</accession>
<dbReference type="InterPro" id="IPR008928">
    <property type="entry name" value="6-hairpin_glycosidase_sf"/>
</dbReference>
<evidence type="ECO:0000256" key="1">
    <source>
        <dbReference type="ARBA" id="ARBA00001470"/>
    </source>
</evidence>
<comment type="caution">
    <text evidence="5">The sequence shown here is derived from an EMBL/GenBank/DDBJ whole genome shotgun (WGS) entry which is preliminary data.</text>
</comment>
<comment type="catalytic activity">
    <reaction evidence="1 4">
        <text>D-cellobiose = beta-D-glucosyl-(1-&gt;4)-D-mannopyranose</text>
        <dbReference type="Rhea" id="RHEA:23384"/>
        <dbReference type="ChEBI" id="CHEBI:17057"/>
        <dbReference type="ChEBI" id="CHEBI:47931"/>
        <dbReference type="EC" id="5.1.3.11"/>
    </reaction>
</comment>
<dbReference type="EMBL" id="JBHSGN010000117">
    <property type="protein sequence ID" value="MFC4675771.1"/>
    <property type="molecule type" value="Genomic_DNA"/>
</dbReference>
<keyword evidence="3 4" id="KW-0413">Isomerase</keyword>
<dbReference type="InterPro" id="IPR028584">
    <property type="entry name" value="Cellobiose_2_epim"/>
</dbReference>
<proteinExistence type="inferred from homology"/>
<name>A0ABV9L1D0_9BACT</name>
<reference evidence="6" key="1">
    <citation type="journal article" date="2019" name="Int. J. Syst. Evol. Microbiol.">
        <title>The Global Catalogue of Microorganisms (GCM) 10K type strain sequencing project: providing services to taxonomists for standard genome sequencing and annotation.</title>
        <authorList>
            <consortium name="The Broad Institute Genomics Platform"/>
            <consortium name="The Broad Institute Genome Sequencing Center for Infectious Disease"/>
            <person name="Wu L."/>
            <person name="Ma J."/>
        </authorList>
    </citation>
    <scope>NUCLEOTIDE SEQUENCE [LARGE SCALE GENOMIC DNA]</scope>
    <source>
        <strain evidence="6">CCUG 66188</strain>
    </source>
</reference>
<dbReference type="EC" id="5.1.3.11" evidence="4"/>
<evidence type="ECO:0000313" key="6">
    <source>
        <dbReference type="Proteomes" id="UP001596023"/>
    </source>
</evidence>
<organism evidence="5 6">
    <name type="scientific">Dysgonomonas termitidis</name>
    <dbReference type="NCBI Taxonomy" id="1516126"/>
    <lineage>
        <taxon>Bacteria</taxon>
        <taxon>Pseudomonadati</taxon>
        <taxon>Bacteroidota</taxon>
        <taxon>Bacteroidia</taxon>
        <taxon>Bacteroidales</taxon>
        <taxon>Dysgonomonadaceae</taxon>
        <taxon>Dysgonomonas</taxon>
    </lineage>
</organism>
<evidence type="ECO:0000256" key="3">
    <source>
        <dbReference type="ARBA" id="ARBA00023235"/>
    </source>
</evidence>
<evidence type="ECO:0000256" key="4">
    <source>
        <dbReference type="HAMAP-Rule" id="MF_00929"/>
    </source>
</evidence>
<keyword evidence="6" id="KW-1185">Reference proteome</keyword>
<dbReference type="RefSeq" id="WP_379999314.1">
    <property type="nucleotide sequence ID" value="NZ_JBHSGN010000117.1"/>
</dbReference>
<gene>
    <name evidence="5" type="ORF">ACFO6W_18960</name>
</gene>
<dbReference type="HAMAP" id="MF_00929">
    <property type="entry name" value="Cellobiose_2_epim"/>
    <property type="match status" value="1"/>
</dbReference>
<evidence type="ECO:0000256" key="2">
    <source>
        <dbReference type="ARBA" id="ARBA00008558"/>
    </source>
</evidence>
<sequence>MIEEFHIELTANILPFWMNKMADSENGGFYGRIDGSGILHKQANKGSVLNMRILWAFSAAYRILCREEYLEMANRAFDYIQSHFIDYKNGGVYWELNCKGKPVNTKKQVYAQGFALYAFSEYYRATQNTKALELSKEFFYLIEGQCKDKERGGYFEAFTEDWKPIDDMRLSGKDANEKKTMNTHLHILEPYTNLYRVWPDKNLQRAQTELIDIFSNQILNKRNHHLNLFFDDNWNSKSTIVSYGHDIEASWLLFEAADVLGDKKLRAKVRRISLRIVDAAMEGFREDGSLIYETAGAHADTDRHWWVQAEAVVGLMYAHKNSGDKVHKEKAAKTWEYIKRYLIDYKSGEWYWSVLQDGSINLKDDKAGCWKCPYHNGRMCMEMIEHFSDDKTN</sequence>
<comment type="similarity">
    <text evidence="4">Belongs to the cellobiose 2-epimerase family.</text>
</comment>
<dbReference type="Proteomes" id="UP001596023">
    <property type="component" value="Unassembled WGS sequence"/>
</dbReference>
<evidence type="ECO:0000313" key="5">
    <source>
        <dbReference type="EMBL" id="MFC4675771.1"/>
    </source>
</evidence>
<dbReference type="SUPFAM" id="SSF48208">
    <property type="entry name" value="Six-hairpin glycosidases"/>
    <property type="match status" value="1"/>
</dbReference>
<comment type="similarity">
    <text evidence="2">Belongs to the N-acylglucosamine 2-epimerase family.</text>
</comment>
<protein>
    <recommendedName>
        <fullName evidence="4">Cellobiose 2-epimerase</fullName>
        <shortName evidence="4">CE</shortName>
        <ecNumber evidence="4">5.1.3.11</ecNumber>
    </recommendedName>
</protein>
<dbReference type="InterPro" id="IPR010819">
    <property type="entry name" value="AGE/CE"/>
</dbReference>
<dbReference type="Pfam" id="PF07221">
    <property type="entry name" value="GlcNAc_2-epim"/>
    <property type="match status" value="1"/>
</dbReference>
<dbReference type="InterPro" id="IPR012341">
    <property type="entry name" value="6hp_glycosidase-like_sf"/>
</dbReference>
<dbReference type="PANTHER" id="PTHR15108">
    <property type="entry name" value="N-ACYLGLUCOSAMINE-2-EPIMERASE"/>
    <property type="match status" value="1"/>
</dbReference>
<comment type="function">
    <text evidence="4">Catalyzes the reversible epimerization of cellobiose to 4-O-beta-D-glucopyranosyl-D-mannose (Glc-Man).</text>
</comment>
<dbReference type="Gene3D" id="1.50.10.10">
    <property type="match status" value="1"/>
</dbReference>